<dbReference type="InterPro" id="IPR005184">
    <property type="entry name" value="DUF306_Meta_HslJ"/>
</dbReference>
<sequence>MRKMLATLPLVLALGACMTPYGDPYGQSGYPPQGPYGQGYPPQGYPQPYPPQGYPQNGPNYGYPQPGYPQNGPNYGYPAPPGAGDYHAQGTEPFWDISIGRDMVFNDRGTGQTVSEATPKVTVGTAGEIYRTQRVEVNIVHAACHDGMSDRTYPDTVQVYVDGKLYRGCGEGAVDTAGANDPLAPIAPGTAAPAPYPPQGRYPQGGPNYGYPPQNYPPQAGVPGMAAPPLDRTRWTVLAINGRPVPPNGDYSVEFDNGRISARLGCNSLNGTYTQNGNALDLGPVAATRMACPDMSWETQGSAVLKPGLQVTMLDPNRITLSGSGGTIELIRRR</sequence>
<feature type="chain" id="PRO_5045877776" evidence="2">
    <location>
        <begin position="23"/>
        <end position="334"/>
    </location>
</feature>
<evidence type="ECO:0000313" key="4">
    <source>
        <dbReference type="EMBL" id="MCL6682426.1"/>
    </source>
</evidence>
<feature type="domain" description="DUF306" evidence="3">
    <location>
        <begin position="229"/>
        <end position="326"/>
    </location>
</feature>
<dbReference type="PANTHER" id="PTHR35535">
    <property type="entry name" value="HEAT SHOCK PROTEIN HSLJ"/>
    <property type="match status" value="1"/>
</dbReference>
<comment type="caution">
    <text evidence="4">The sequence shown here is derived from an EMBL/GenBank/DDBJ whole genome shotgun (WGS) entry which is preliminary data.</text>
</comment>
<evidence type="ECO:0000313" key="5">
    <source>
        <dbReference type="Proteomes" id="UP001165363"/>
    </source>
</evidence>
<keyword evidence="5" id="KW-1185">Reference proteome</keyword>
<feature type="region of interest" description="Disordered" evidence="1">
    <location>
        <begin position="28"/>
        <end position="72"/>
    </location>
</feature>
<protein>
    <submittedName>
        <fullName evidence="4">META domain-containing protein</fullName>
    </submittedName>
</protein>
<organism evidence="4 5">
    <name type="scientific">Sphingomonas alba</name>
    <dbReference type="NCBI Taxonomy" id="2908208"/>
    <lineage>
        <taxon>Bacteria</taxon>
        <taxon>Pseudomonadati</taxon>
        <taxon>Pseudomonadota</taxon>
        <taxon>Alphaproteobacteria</taxon>
        <taxon>Sphingomonadales</taxon>
        <taxon>Sphingomonadaceae</taxon>
        <taxon>Sphingomonas</taxon>
    </lineage>
</organism>
<feature type="compositionally biased region" description="Pro residues" evidence="1">
    <location>
        <begin position="43"/>
        <end position="53"/>
    </location>
</feature>
<name>A0ABT0RII3_9SPHN</name>
<accession>A0ABT0RII3</accession>
<dbReference type="InterPro" id="IPR053147">
    <property type="entry name" value="Hsp_HslJ-like"/>
</dbReference>
<feature type="signal peptide" evidence="2">
    <location>
        <begin position="1"/>
        <end position="22"/>
    </location>
</feature>
<feature type="compositionally biased region" description="Low complexity" evidence="1">
    <location>
        <begin position="54"/>
        <end position="72"/>
    </location>
</feature>
<evidence type="ECO:0000259" key="3">
    <source>
        <dbReference type="Pfam" id="PF03724"/>
    </source>
</evidence>
<gene>
    <name evidence="4" type="ORF">LZ536_00710</name>
</gene>
<dbReference type="Gene3D" id="2.40.128.270">
    <property type="match status" value="1"/>
</dbReference>
<reference evidence="4" key="1">
    <citation type="submission" date="2022-05" db="EMBL/GenBank/DDBJ databases">
        <authorList>
            <person name="Jo J.-H."/>
            <person name="Im W.-T."/>
        </authorList>
    </citation>
    <scope>NUCLEOTIDE SEQUENCE</scope>
    <source>
        <strain evidence="4">SE158</strain>
    </source>
</reference>
<dbReference type="RefSeq" id="WP_249846397.1">
    <property type="nucleotide sequence ID" value="NZ_JAMGBD010000001.1"/>
</dbReference>
<evidence type="ECO:0000256" key="2">
    <source>
        <dbReference type="SAM" id="SignalP"/>
    </source>
</evidence>
<dbReference type="Pfam" id="PF03724">
    <property type="entry name" value="META"/>
    <property type="match status" value="1"/>
</dbReference>
<proteinExistence type="predicted"/>
<dbReference type="InterPro" id="IPR038670">
    <property type="entry name" value="HslJ-like_sf"/>
</dbReference>
<dbReference type="Proteomes" id="UP001165363">
    <property type="component" value="Unassembled WGS sequence"/>
</dbReference>
<dbReference type="PROSITE" id="PS51257">
    <property type="entry name" value="PROKAR_LIPOPROTEIN"/>
    <property type="match status" value="1"/>
</dbReference>
<dbReference type="EMBL" id="JAMGBD010000001">
    <property type="protein sequence ID" value="MCL6682426.1"/>
    <property type="molecule type" value="Genomic_DNA"/>
</dbReference>
<evidence type="ECO:0000256" key="1">
    <source>
        <dbReference type="SAM" id="MobiDB-lite"/>
    </source>
</evidence>
<keyword evidence="2" id="KW-0732">Signal</keyword>
<dbReference type="PANTHER" id="PTHR35535:SF1">
    <property type="entry name" value="HEAT SHOCK PROTEIN HSLJ"/>
    <property type="match status" value="1"/>
</dbReference>